<dbReference type="InterPro" id="IPR035892">
    <property type="entry name" value="C2_domain_sf"/>
</dbReference>
<dbReference type="InterPro" id="IPR052434">
    <property type="entry name" value="Tectonic-like_complex_comp"/>
</dbReference>
<feature type="domain" description="CEP76/DRC7 peptidase-like" evidence="5">
    <location>
        <begin position="1035"/>
        <end position="1153"/>
    </location>
</feature>
<dbReference type="GeneTree" id="ENSGT00940000167943"/>
<reference evidence="7" key="1">
    <citation type="submission" date="2003-08" db="EMBL/GenBank/DDBJ databases">
        <authorList>
            <person name="Birren B."/>
            <person name="Nusbaum C."/>
            <person name="Abebe A."/>
            <person name="Abouelleil A."/>
            <person name="Adekoya E."/>
            <person name="Ait-zahra M."/>
            <person name="Allen N."/>
            <person name="Allen T."/>
            <person name="An P."/>
            <person name="Anderson M."/>
            <person name="Anderson S."/>
            <person name="Arachchi H."/>
            <person name="Armbruster J."/>
            <person name="Bachantsang P."/>
            <person name="Baldwin J."/>
            <person name="Barry A."/>
            <person name="Bayul T."/>
            <person name="Blitshsteyn B."/>
            <person name="Bloom T."/>
            <person name="Blye J."/>
            <person name="Boguslavskiy L."/>
            <person name="Borowsky M."/>
            <person name="Boukhgalter B."/>
            <person name="Brunache A."/>
            <person name="Butler J."/>
            <person name="Calixte N."/>
            <person name="Calvo S."/>
            <person name="Camarata J."/>
            <person name="Campo K."/>
            <person name="Chang J."/>
            <person name="Cheshatsang Y."/>
            <person name="Citroen M."/>
            <person name="Collymore A."/>
            <person name="Considine T."/>
            <person name="Cook A."/>
            <person name="Cooke P."/>
            <person name="Corum B."/>
            <person name="Cuomo C."/>
            <person name="David R."/>
            <person name="Dawoe T."/>
            <person name="Degray S."/>
            <person name="Dodge S."/>
            <person name="Dooley K."/>
            <person name="Dorje P."/>
            <person name="Dorjee K."/>
            <person name="Dorris L."/>
            <person name="Duffey N."/>
            <person name="Dupes A."/>
            <person name="Elkins T."/>
            <person name="Engels R."/>
            <person name="Erickson J."/>
            <person name="Farina A."/>
            <person name="Faro S."/>
            <person name="Ferreira P."/>
            <person name="Fischer H."/>
            <person name="Fitzgerald M."/>
            <person name="Foley K."/>
            <person name="Gage D."/>
            <person name="Galagan J."/>
            <person name="Gearin G."/>
            <person name="Gnerre S."/>
            <person name="Gnirke A."/>
            <person name="Goyette A."/>
            <person name="Graham J."/>
            <person name="Grandbois E."/>
            <person name="Gyaltsen K."/>
            <person name="Hafez N."/>
            <person name="Hagopian D."/>
            <person name="Hagos B."/>
            <person name="Hall J."/>
            <person name="Hatcher B."/>
            <person name="Heller A."/>
            <person name="Higgins H."/>
            <person name="Honan T."/>
            <person name="Horn A."/>
            <person name="Houde N."/>
            <person name="Hughes L."/>
            <person name="Hulme W."/>
            <person name="Husby E."/>
            <person name="Iliev I."/>
            <person name="Jaffe D."/>
            <person name="Jones C."/>
            <person name="Kamal M."/>
            <person name="Kamat A."/>
            <person name="Kamvysselis M."/>
            <person name="Karlsson E."/>
            <person name="Kells C."/>
            <person name="Kieu A."/>
            <person name="Kisner P."/>
            <person name="Kodira C."/>
            <person name="Kulbokas E."/>
            <person name="Labutti K."/>
            <person name="Lama D."/>
            <person name="Landers T."/>
            <person name="Leger J."/>
            <person name="Levine S."/>
            <person name="Lewis D."/>
            <person name="Lewis T."/>
            <person name="Lindblad-toh K."/>
            <person name="Liu X."/>
            <person name="Lokyitsang T."/>
            <person name="Lokyitsang Y."/>
            <person name="Lucien O."/>
            <person name="Lui A."/>
            <person name="Ma L.J."/>
            <person name="Mabbitt R."/>
            <person name="Macdonald J."/>
            <person name="Maclean C."/>
            <person name="Major J."/>
            <person name="Manning J."/>
            <person name="Marabella R."/>
            <person name="Maru K."/>
            <person name="Matthews C."/>
            <person name="Mauceli E."/>
            <person name="Mccarthy M."/>
            <person name="Mcdonough S."/>
            <person name="Mcghee T."/>
            <person name="Meldrim J."/>
            <person name="Meneus L."/>
            <person name="Mesirov J."/>
            <person name="Mihalev A."/>
            <person name="Mihova T."/>
            <person name="Mikkelsen T."/>
            <person name="Mlenga V."/>
            <person name="Moru K."/>
            <person name="Mozes J."/>
            <person name="Mulrain L."/>
            <person name="Munson G."/>
            <person name="Naylor J."/>
            <person name="Newes C."/>
            <person name="Nguyen C."/>
            <person name="Nguyen N."/>
            <person name="Nguyen T."/>
            <person name="Nicol R."/>
            <person name="Nielsen C."/>
            <person name="Nizzari M."/>
            <person name="Norbu C."/>
            <person name="Norbu N."/>
            <person name="O'donnell P."/>
            <person name="Okoawo O."/>
            <person name="O'leary S."/>
            <person name="Omotosho B."/>
            <person name="O'neill K."/>
            <person name="Osman S."/>
            <person name="Parker S."/>
            <person name="Perrin D."/>
            <person name="Phunkhang P."/>
            <person name="Piqani B."/>
            <person name="Purcell S."/>
            <person name="Rachupka T."/>
            <person name="Ramasamy U."/>
            <person name="Rameau R."/>
            <person name="Ray V."/>
            <person name="Raymond C."/>
            <person name="Retta R."/>
            <person name="Richardson S."/>
            <person name="Rise C."/>
            <person name="Rodriguez J."/>
            <person name="Rogers J."/>
            <person name="Rogov P."/>
            <person name="Rutman M."/>
            <person name="Schupbach R."/>
            <person name="Seaman C."/>
            <person name="Settipalli S."/>
            <person name="Sharpe T."/>
            <person name="Sheridan J."/>
            <person name="Sherpa N."/>
            <person name="Shi J."/>
            <person name="Smirnov S."/>
            <person name="Smith C."/>
            <person name="Sougnez C."/>
            <person name="Spencer B."/>
            <person name="Stalker J."/>
            <person name="Stange-thomann N."/>
            <person name="Stavropoulos S."/>
            <person name="Stetson K."/>
            <person name="Stone C."/>
            <person name="Stone S."/>
            <person name="Stubbs M."/>
            <person name="Talamas J."/>
            <person name="Tchuinga P."/>
            <person name="Tenzing P."/>
            <person name="Tesfaye S."/>
            <person name="Theodore J."/>
            <person name="Thoulutsang Y."/>
            <person name="Topham K."/>
            <person name="Towey S."/>
            <person name="Tsamla T."/>
            <person name="Tsomo N."/>
            <person name="Vallee D."/>
            <person name="Vassiliev H."/>
            <person name="Venkataraman V."/>
            <person name="Vinson J."/>
            <person name="Vo A."/>
            <person name="Wade C."/>
            <person name="Wang S."/>
            <person name="Wangchuk T."/>
            <person name="Wangdi T."/>
            <person name="Whittaker C."/>
            <person name="Wilkinson J."/>
            <person name="Wu Y."/>
            <person name="Wyman D."/>
            <person name="Yadav S."/>
            <person name="Yang S."/>
            <person name="Yang X."/>
            <person name="Yeager S."/>
            <person name="Yee E."/>
            <person name="Young G."/>
            <person name="Zainoun J."/>
            <person name="Zembeck L."/>
            <person name="Zimmer A."/>
            <person name="Zody M."/>
            <person name="Lander E."/>
        </authorList>
    </citation>
    <scope>NUCLEOTIDE SEQUENCE [LARGE SCALE GENOMIC DNA]</scope>
</reference>
<dbReference type="GO" id="GO:0035869">
    <property type="term" value="C:ciliary transition zone"/>
    <property type="evidence" value="ECO:0007669"/>
    <property type="project" value="TreeGrafter"/>
</dbReference>
<keyword evidence="1" id="KW-0175">Coiled coil</keyword>
<evidence type="ECO:0000259" key="2">
    <source>
        <dbReference type="Pfam" id="PF15625"/>
    </source>
</evidence>
<reference evidence="6" key="3">
    <citation type="submission" date="2025-09" db="UniProtKB">
        <authorList>
            <consortium name="Ensembl"/>
        </authorList>
    </citation>
    <scope>IDENTIFICATION</scope>
</reference>
<evidence type="ECO:0000256" key="1">
    <source>
        <dbReference type="SAM" id="Coils"/>
    </source>
</evidence>
<dbReference type="Pfam" id="PF24656">
    <property type="entry name" value="CEPT76_peptidase"/>
    <property type="match status" value="1"/>
</dbReference>
<dbReference type="Proteomes" id="UP000007875">
    <property type="component" value="Unassembled WGS sequence"/>
</dbReference>
<feature type="coiled-coil region" evidence="1">
    <location>
        <begin position="297"/>
        <end position="324"/>
    </location>
</feature>
<evidence type="ECO:0000259" key="4">
    <source>
        <dbReference type="Pfam" id="PF24652"/>
    </source>
</evidence>
<accession>H2ZAP5</accession>
<evidence type="ECO:0000313" key="7">
    <source>
        <dbReference type="Proteomes" id="UP000007875"/>
    </source>
</evidence>
<dbReference type="Ensembl" id="ENSCSAVT00000014827.1">
    <property type="protein sequence ID" value="ENSCSAVP00000014660.1"/>
    <property type="gene ID" value="ENSCSAVG00000008568.1"/>
</dbReference>
<feature type="coiled-coil region" evidence="1">
    <location>
        <begin position="172"/>
        <end position="230"/>
    </location>
</feature>
<dbReference type="PANTHER" id="PTHR20837">
    <property type="entry name" value="CENTROSOMAL PROTEIN-RELATED"/>
    <property type="match status" value="1"/>
</dbReference>
<proteinExistence type="predicted"/>
<name>H2ZAP5_CIOSA</name>
<evidence type="ECO:0000259" key="5">
    <source>
        <dbReference type="Pfam" id="PF24656"/>
    </source>
</evidence>
<organism evidence="6 7">
    <name type="scientific">Ciona savignyi</name>
    <name type="common">Pacific transparent sea squirt</name>
    <dbReference type="NCBI Taxonomy" id="51511"/>
    <lineage>
        <taxon>Eukaryota</taxon>
        <taxon>Metazoa</taxon>
        <taxon>Chordata</taxon>
        <taxon>Tunicata</taxon>
        <taxon>Ascidiacea</taxon>
        <taxon>Phlebobranchia</taxon>
        <taxon>Cionidae</taxon>
        <taxon>Ciona</taxon>
    </lineage>
</organism>
<dbReference type="Pfam" id="PF15625">
    <property type="entry name" value="CC2D2AN-C2"/>
    <property type="match status" value="1"/>
</dbReference>
<feature type="domain" description="CC2D2A N-terminal C2" evidence="2">
    <location>
        <begin position="390"/>
        <end position="562"/>
    </location>
</feature>
<dbReference type="PANTHER" id="PTHR20837:SF0">
    <property type="entry name" value="COILED-COIL AND C2 DOMAIN-CONTAINING PROTEIN 2A"/>
    <property type="match status" value="1"/>
</dbReference>
<dbReference type="Pfam" id="PF17661">
    <property type="entry name" value="DUF5523"/>
    <property type="match status" value="1"/>
</dbReference>
<feature type="domain" description="Centrosomal protein of 76 kDa C-terminal" evidence="4">
    <location>
        <begin position="1185"/>
        <end position="1307"/>
    </location>
</feature>
<dbReference type="Pfam" id="PF24652">
    <property type="entry name" value="CEP76_C"/>
    <property type="match status" value="1"/>
</dbReference>
<dbReference type="Gene3D" id="2.60.40.150">
    <property type="entry name" value="C2 domain"/>
    <property type="match status" value="1"/>
</dbReference>
<evidence type="ECO:0000313" key="6">
    <source>
        <dbReference type="Ensembl" id="ENSCSAVP00000014660.1"/>
    </source>
</evidence>
<dbReference type="SUPFAM" id="SSF49562">
    <property type="entry name" value="C2 domain (Calcium/lipid-binding domain, CaLB)"/>
    <property type="match status" value="1"/>
</dbReference>
<keyword evidence="7" id="KW-1185">Reference proteome</keyword>
<dbReference type="GO" id="GO:1905515">
    <property type="term" value="P:non-motile cilium assembly"/>
    <property type="evidence" value="ECO:0007669"/>
    <property type="project" value="TreeGrafter"/>
</dbReference>
<reference evidence="6" key="2">
    <citation type="submission" date="2025-08" db="UniProtKB">
        <authorList>
            <consortium name="Ensembl"/>
        </authorList>
    </citation>
    <scope>IDENTIFICATION</scope>
</reference>
<dbReference type="InterPro" id="IPR056288">
    <property type="entry name" value="CEP76_C"/>
</dbReference>
<evidence type="ECO:0000259" key="3">
    <source>
        <dbReference type="Pfam" id="PF17661"/>
    </source>
</evidence>
<feature type="domain" description="DUF5523" evidence="3">
    <location>
        <begin position="1"/>
        <end position="112"/>
    </location>
</feature>
<dbReference type="InterPro" id="IPR041510">
    <property type="entry name" value="DUF5523"/>
</dbReference>
<evidence type="ECO:0008006" key="8">
    <source>
        <dbReference type="Google" id="ProtNLM"/>
    </source>
</evidence>
<sequence length="1312" mass="148801">AEYRGYNHQLEQESTKYFIPSSLPLEVANKVEEHGQPRYLEDEGFYVGEKPVVLQQNKNILESRLLKHGGSDWFGPDGQVDLLPNPVTEAPTKPWVDSVDELDPCIETTYVKARGTAVEDKYFPGSDENELQIDIGTIIFQHHPLMSREHVLVSDITKMYDEYRIIRHKNYITFYTDKLAALRNAAATLKETLDETTMTEDAFSAQRTHINDFTAEIRRTTQQLASAESAERDMMRRIIEVWGDIKSIREKQGYNNTSVKLVVKREEVNYQQDVHHWELEVENQVSERKEEYDVTIAIAHQEEVRKYQVQLQEWKQNRLKLKRIRKKMQRGSQENLLDPNSEVGFPVEEEELNIAGNIDKPQKPDKPAPFDKDAVRNDVMNQLLANRRNPGEAKISLELTHTVNITPISSVPALESSRRRAMQKSTMSRVLFNGREVFLTDPKTLTSDFKLNFGSIFRVRIAQWPESLKVELLSSGLVTRTLISSIFLTIPPTTVHSGNVRLGPTEFLSTRVESFNHEGVGSNTPFTLRPNDASPTSINTKGVIISSVSWSLDQDGRVLAPKGFVERDDPISGGNPLKINDPVIAIGAEGLQDPESLTKWVKESRLDPNDPENAALVPFMQGIKDGEGFPFAQDYFRLEQLQEEFNFLTDEEFSHLNRLRLLQLRDKEVAEFRNISMIPCNEHEITESAFTTYERRLKEKDSLQSIDTKGLEGGALSAHRVEVLRFRQKVKDAVLHRFYTSRHHHTLQDMVHEEQIPDIGTLGSSMAKIVEPRRPLKPIRKTRKKATSQNLNEGSVKILINVVRGYNIPTRQSAHAHQQNRRGAVQISSSSLMAGQTLEPNSKSFLVSPFVAASFQDTVVTTSVAQGPNPSWNEELQLPFSAPNNDYSSSNLQKVDDVLFIHLFDRVTEDATPTDTEDPTTIVTRLQNYWLGSFKLPFSTVLSFESQEDTELLAKCAVFMADCNKRYPTRNVKTTVIDIKGESVLITRFIRALPPPPELIEGLNPGSKEATEKLARFVSLIPFVSDNVTYAGICDLWSTCDQFMQMLCGDEEEHAILLLNFFLHLGKQAYLVLGAAVPEGNTAYVLTLDQTARDYTIWNASTGQQYFKGDPHTPLQSVGALVNDKNIWFNVQRQAMPIRMHFDVTRPADWKPFFGATATPLPSIQPESIYFPPTDQSYVSNLVDVIERTLKDKCKDRIVSWRPRHITRWNRSGNSILRQIAKGLEESITKNDGRASEHNTQILSQLGDVRFTGYPMDQPFTNVESIVSAVRSTEVHKIQDPDVEFSMAVHIHAYPSSVLAVWVYVAAIVNTR</sequence>
<dbReference type="InterPro" id="IPR028928">
    <property type="entry name" value="CC2D2AN-C2"/>
</dbReference>
<protein>
    <recommendedName>
        <fullName evidence="8">C2 domain-containing protein</fullName>
    </recommendedName>
</protein>
<dbReference type="GO" id="GO:1904491">
    <property type="term" value="P:protein localization to ciliary transition zone"/>
    <property type="evidence" value="ECO:0007669"/>
    <property type="project" value="TreeGrafter"/>
</dbReference>
<dbReference type="InterPro" id="IPR056290">
    <property type="entry name" value="CEPT76/DRC7_peptidase-like_dom"/>
</dbReference>